<name>A0A0F8XC48_9ZZZZ</name>
<proteinExistence type="predicted"/>
<protein>
    <recommendedName>
        <fullName evidence="1">N-terminal domain-containing protein</fullName>
    </recommendedName>
</protein>
<sequence>MTVTEMSQEALSRARNGSSLANNAAVVRGFMARGLEAVDILPRENVLTYWAWKAVGRQVCKGEHGIKVTTWIPVNKRDKNTGERKAVDALRSLTTWLAVRCRHARDNLLAEGPRERSGAT</sequence>
<evidence type="ECO:0000313" key="2">
    <source>
        <dbReference type="EMBL" id="KKK66757.1"/>
    </source>
</evidence>
<dbReference type="GO" id="GO:0003697">
    <property type="term" value="F:single-stranded DNA binding"/>
    <property type="evidence" value="ECO:0007669"/>
    <property type="project" value="InterPro"/>
</dbReference>
<accession>A0A0F8XC48</accession>
<gene>
    <name evidence="2" type="ORF">LCGC14_2960850</name>
</gene>
<dbReference type="Pfam" id="PF08401">
    <property type="entry name" value="ArdcN"/>
    <property type="match status" value="1"/>
</dbReference>
<feature type="non-terminal residue" evidence="2">
    <location>
        <position position="1"/>
    </location>
</feature>
<comment type="caution">
    <text evidence="2">The sequence shown here is derived from an EMBL/GenBank/DDBJ whole genome shotgun (WGS) entry which is preliminary data.</text>
</comment>
<dbReference type="InterPro" id="IPR013610">
    <property type="entry name" value="ArdC_N"/>
</dbReference>
<evidence type="ECO:0000259" key="1">
    <source>
        <dbReference type="Pfam" id="PF08401"/>
    </source>
</evidence>
<reference evidence="2" key="1">
    <citation type="journal article" date="2015" name="Nature">
        <title>Complex archaea that bridge the gap between prokaryotes and eukaryotes.</title>
        <authorList>
            <person name="Spang A."/>
            <person name="Saw J.H."/>
            <person name="Jorgensen S.L."/>
            <person name="Zaremba-Niedzwiedzka K."/>
            <person name="Martijn J."/>
            <person name="Lind A.E."/>
            <person name="van Eijk R."/>
            <person name="Schleper C."/>
            <person name="Guy L."/>
            <person name="Ettema T.J."/>
        </authorList>
    </citation>
    <scope>NUCLEOTIDE SEQUENCE</scope>
</reference>
<organism evidence="2">
    <name type="scientific">marine sediment metagenome</name>
    <dbReference type="NCBI Taxonomy" id="412755"/>
    <lineage>
        <taxon>unclassified sequences</taxon>
        <taxon>metagenomes</taxon>
        <taxon>ecological metagenomes</taxon>
    </lineage>
</organism>
<dbReference type="AlphaFoldDB" id="A0A0F8XC48"/>
<dbReference type="EMBL" id="LAZR01059929">
    <property type="protein sequence ID" value="KKK66757.1"/>
    <property type="molecule type" value="Genomic_DNA"/>
</dbReference>
<feature type="domain" description="N-terminal" evidence="1">
    <location>
        <begin position="44"/>
        <end position="81"/>
    </location>
</feature>